<dbReference type="PANTHER" id="PTHR11757">
    <property type="entry name" value="PROTEASE FAMILY S9A OLIGOPEPTIDASE"/>
    <property type="match status" value="1"/>
</dbReference>
<dbReference type="InterPro" id="IPR002470">
    <property type="entry name" value="Peptidase_S9A"/>
</dbReference>
<feature type="domain" description="Peptidase S9 prolyl oligopeptidase catalytic" evidence="7">
    <location>
        <begin position="494"/>
        <end position="703"/>
    </location>
</feature>
<reference evidence="9" key="1">
    <citation type="journal article" date="2014" name="Int. J. Syst. Evol. Microbiol.">
        <title>Complete genome sequence of Corynebacterium casei LMG S-19264T (=DSM 44701T), isolated from a smear-ripened cheese.</title>
        <authorList>
            <consortium name="US DOE Joint Genome Institute (JGI-PGF)"/>
            <person name="Walter F."/>
            <person name="Albersmeier A."/>
            <person name="Kalinowski J."/>
            <person name="Ruckert C."/>
        </authorList>
    </citation>
    <scope>NUCLEOTIDE SEQUENCE</scope>
    <source>
        <strain evidence="9">KCTC 23077</strain>
    </source>
</reference>
<dbReference type="RefSeq" id="WP_189456271.1">
    <property type="nucleotide sequence ID" value="NZ_BMYD01000003.1"/>
</dbReference>
<dbReference type="Gene3D" id="3.40.50.1820">
    <property type="entry name" value="alpha/beta hydrolase"/>
    <property type="match status" value="1"/>
</dbReference>
<dbReference type="Gene3D" id="2.130.10.120">
    <property type="entry name" value="Prolyl oligopeptidase, N-terminal domain"/>
    <property type="match status" value="1"/>
</dbReference>
<feature type="chain" id="PRO_5037632403" evidence="6">
    <location>
        <begin position="21"/>
        <end position="716"/>
    </location>
</feature>
<name>A0A918T0G3_9GAMM</name>
<dbReference type="GO" id="GO:0004252">
    <property type="term" value="F:serine-type endopeptidase activity"/>
    <property type="evidence" value="ECO:0007669"/>
    <property type="project" value="InterPro"/>
</dbReference>
<dbReference type="Proteomes" id="UP000646426">
    <property type="component" value="Unassembled WGS sequence"/>
</dbReference>
<feature type="region of interest" description="Disordered" evidence="5">
    <location>
        <begin position="19"/>
        <end position="41"/>
    </location>
</feature>
<evidence type="ECO:0000256" key="2">
    <source>
        <dbReference type="ARBA" id="ARBA00022670"/>
    </source>
</evidence>
<evidence type="ECO:0000256" key="5">
    <source>
        <dbReference type="SAM" id="MobiDB-lite"/>
    </source>
</evidence>
<protein>
    <submittedName>
        <fullName evidence="9">Oligopeptidase B</fullName>
    </submittedName>
</protein>
<dbReference type="SUPFAM" id="SSF53474">
    <property type="entry name" value="alpha/beta-Hydrolases"/>
    <property type="match status" value="1"/>
</dbReference>
<dbReference type="InterPro" id="IPR001375">
    <property type="entry name" value="Peptidase_S9_cat"/>
</dbReference>
<evidence type="ECO:0000256" key="1">
    <source>
        <dbReference type="ARBA" id="ARBA00005228"/>
    </source>
</evidence>
<dbReference type="Pfam" id="PF00326">
    <property type="entry name" value="Peptidase_S9"/>
    <property type="match status" value="1"/>
</dbReference>
<feature type="signal peptide" evidence="6">
    <location>
        <begin position="1"/>
        <end position="20"/>
    </location>
</feature>
<accession>A0A918T0G3</accession>
<evidence type="ECO:0000256" key="6">
    <source>
        <dbReference type="SAM" id="SignalP"/>
    </source>
</evidence>
<dbReference type="PANTHER" id="PTHR11757:SF19">
    <property type="entry name" value="PROLYL ENDOPEPTIDASE-LIKE"/>
    <property type="match status" value="1"/>
</dbReference>
<keyword evidence="6" id="KW-0732">Signal</keyword>
<sequence length="716" mass="80821">MKPFPLLLVTLLMTSASVSAAPPSAPTPPDAAKKRHEVRAPHGATRADEYYWLRDDTRKNPEVIAYLEAENAYVDSTMQRLKPLEDRLYDEIVGRIKQDDSSVPYRERGYWYYSRFETGQDYPVYARRKGSMDAPEEVLLDLNVMAKGKDYFSVGDWVVSQNNKMLAWAEDDVGRRQYTVRVKNLETGEVFEDRIGGVSPNLVWADDNRTLFYIEKDPETLLTKRVKKHVLGTPASQDVLVYEEEDESFYMGIGRTRDDKFICIGVESTVSSESRCTPAANPGGFTVLATRERDVEYDADHYDGRWVIRTNADGAENFKIVTAPTGSTSRAQWKDWVAHRDDVFIEGFELFDGFTAIAERSNGLERLRLLKGEGQEEYVKADEPAYSMGLATNAEPGTDWLRYTYTSLTTPATTYEVNTKTGERRLLKQQPVIGYDPEKYVTERMWAAASDGTKIPVSIVYKKGFEKNGTAALLQYAYGSYGSSMDPAFNLPVVSLLDRGMVYAIAHIRGGQEMGRAWYDAGKLFNKKNTFTDFIDVTDHLVREGYAAKDRVAAYGGSAGGLLMGAISNMAPEKYRLILSQVPFVDVVTTMLDPTIPLTTNEYDEWGNPEQKDYYEYMLSYSPYDNLKHQAYPAMFIGTGLWDSQVQYFEPAKYVARLRDLNTSDKPVLFRTNMDAGHGGKSGRFRRYRELAEMYAFALDQLGVSDTSTKTAAGGR</sequence>
<evidence type="ECO:0000256" key="4">
    <source>
        <dbReference type="ARBA" id="ARBA00022825"/>
    </source>
</evidence>
<dbReference type="Pfam" id="PF02897">
    <property type="entry name" value="Peptidase_S9_N"/>
    <property type="match status" value="1"/>
</dbReference>
<dbReference type="AlphaFoldDB" id="A0A918T0G3"/>
<proteinExistence type="inferred from homology"/>
<keyword evidence="2" id="KW-0645">Protease</keyword>
<evidence type="ECO:0000256" key="3">
    <source>
        <dbReference type="ARBA" id="ARBA00022801"/>
    </source>
</evidence>
<dbReference type="GO" id="GO:0006508">
    <property type="term" value="P:proteolysis"/>
    <property type="evidence" value="ECO:0007669"/>
    <property type="project" value="UniProtKB-KW"/>
</dbReference>
<dbReference type="SUPFAM" id="SSF50993">
    <property type="entry name" value="Peptidase/esterase 'gauge' domain"/>
    <property type="match status" value="1"/>
</dbReference>
<dbReference type="InterPro" id="IPR023302">
    <property type="entry name" value="Pept_S9A_N"/>
</dbReference>
<dbReference type="InterPro" id="IPR029058">
    <property type="entry name" value="AB_hydrolase_fold"/>
</dbReference>
<keyword evidence="4" id="KW-0720">Serine protease</keyword>
<comment type="similarity">
    <text evidence="1">Belongs to the peptidase S9A family.</text>
</comment>
<keyword evidence="3" id="KW-0378">Hydrolase</keyword>
<dbReference type="PRINTS" id="PR00862">
    <property type="entry name" value="PROLIGOPTASE"/>
</dbReference>
<evidence type="ECO:0000313" key="9">
    <source>
        <dbReference type="EMBL" id="GHA82758.1"/>
    </source>
</evidence>
<dbReference type="FunFam" id="3.40.50.1820:FF:000005">
    <property type="entry name" value="Prolyl endopeptidase"/>
    <property type="match status" value="1"/>
</dbReference>
<gene>
    <name evidence="9" type="primary">ptrB</name>
    <name evidence="9" type="ORF">GCM10007067_20960</name>
</gene>
<evidence type="ECO:0000259" key="7">
    <source>
        <dbReference type="Pfam" id="PF00326"/>
    </source>
</evidence>
<reference evidence="9" key="2">
    <citation type="submission" date="2020-09" db="EMBL/GenBank/DDBJ databases">
        <authorList>
            <person name="Sun Q."/>
            <person name="Kim S."/>
        </authorList>
    </citation>
    <scope>NUCLEOTIDE SEQUENCE</scope>
    <source>
        <strain evidence="9">KCTC 23077</strain>
    </source>
</reference>
<keyword evidence="10" id="KW-1185">Reference proteome</keyword>
<comment type="caution">
    <text evidence="9">The sequence shown here is derived from an EMBL/GenBank/DDBJ whole genome shotgun (WGS) entry which is preliminary data.</text>
</comment>
<evidence type="ECO:0000259" key="8">
    <source>
        <dbReference type="Pfam" id="PF02897"/>
    </source>
</evidence>
<feature type="domain" description="Peptidase S9A N-terminal" evidence="8">
    <location>
        <begin position="29"/>
        <end position="430"/>
    </location>
</feature>
<organism evidence="9 10">
    <name type="scientific">Cognatilysobacter bugurensis</name>
    <dbReference type="NCBI Taxonomy" id="543356"/>
    <lineage>
        <taxon>Bacteria</taxon>
        <taxon>Pseudomonadati</taxon>
        <taxon>Pseudomonadota</taxon>
        <taxon>Gammaproteobacteria</taxon>
        <taxon>Lysobacterales</taxon>
        <taxon>Lysobacteraceae</taxon>
        <taxon>Cognatilysobacter</taxon>
    </lineage>
</organism>
<evidence type="ECO:0000313" key="10">
    <source>
        <dbReference type="Proteomes" id="UP000646426"/>
    </source>
</evidence>
<dbReference type="EMBL" id="BMYD01000003">
    <property type="protein sequence ID" value="GHA82758.1"/>
    <property type="molecule type" value="Genomic_DNA"/>
</dbReference>
<dbReference type="InterPro" id="IPR051543">
    <property type="entry name" value="Serine_Peptidase_S9A"/>
</dbReference>